<dbReference type="Proteomes" id="UP001159641">
    <property type="component" value="Unassembled WGS sequence"/>
</dbReference>
<keyword evidence="3" id="KW-1185">Reference proteome</keyword>
<protein>
    <submittedName>
        <fullName evidence="2">Uncharacterized protein</fullName>
    </submittedName>
</protein>
<dbReference type="AlphaFoldDB" id="A0AB34H7L8"/>
<evidence type="ECO:0000256" key="1">
    <source>
        <dbReference type="SAM" id="SignalP"/>
    </source>
</evidence>
<name>A0AB34H7L8_ESCRO</name>
<reference evidence="2 3" key="1">
    <citation type="submission" date="2022-11" db="EMBL/GenBank/DDBJ databases">
        <title>Whole genome sequence of Eschrichtius robustus ER-17-0199.</title>
        <authorList>
            <person name="Bruniche-Olsen A."/>
            <person name="Black A.N."/>
            <person name="Fields C.J."/>
            <person name="Walden K."/>
            <person name="Dewoody J.A."/>
        </authorList>
    </citation>
    <scope>NUCLEOTIDE SEQUENCE [LARGE SCALE GENOMIC DNA]</scope>
    <source>
        <strain evidence="2">ER-17-0199</strain>
        <tissue evidence="2">Blubber</tissue>
    </source>
</reference>
<proteinExistence type="predicted"/>
<evidence type="ECO:0000313" key="3">
    <source>
        <dbReference type="Proteomes" id="UP001159641"/>
    </source>
</evidence>
<keyword evidence="1" id="KW-0732">Signal</keyword>
<accession>A0AB34H7L8</accession>
<comment type="caution">
    <text evidence="2">The sequence shown here is derived from an EMBL/GenBank/DDBJ whole genome shotgun (WGS) entry which is preliminary data.</text>
</comment>
<feature type="chain" id="PRO_5044243089" evidence="1">
    <location>
        <begin position="26"/>
        <end position="118"/>
    </location>
</feature>
<gene>
    <name evidence="2" type="ORF">J1605_000520</name>
</gene>
<feature type="signal peptide" evidence="1">
    <location>
        <begin position="1"/>
        <end position="25"/>
    </location>
</feature>
<sequence length="118" mass="13422">MGWASCQKQADLWGWSSLLCLVVWRLRVQLRYPECEYVWDDLYPADGGEESYNVNDYSLRDQLLVESCDSEELNSPPGKNSSAVLYSRQSSASHLFTLTVLSNHVNEKVEMLLGAETQ</sequence>
<evidence type="ECO:0000313" key="2">
    <source>
        <dbReference type="EMBL" id="KAJ8787177.1"/>
    </source>
</evidence>
<dbReference type="EMBL" id="JAIQCJ010001832">
    <property type="protein sequence ID" value="KAJ8787177.1"/>
    <property type="molecule type" value="Genomic_DNA"/>
</dbReference>
<organism evidence="2 3">
    <name type="scientific">Eschrichtius robustus</name>
    <name type="common">California gray whale</name>
    <name type="synonym">Eschrichtius gibbosus</name>
    <dbReference type="NCBI Taxonomy" id="9764"/>
    <lineage>
        <taxon>Eukaryota</taxon>
        <taxon>Metazoa</taxon>
        <taxon>Chordata</taxon>
        <taxon>Craniata</taxon>
        <taxon>Vertebrata</taxon>
        <taxon>Euteleostomi</taxon>
        <taxon>Mammalia</taxon>
        <taxon>Eutheria</taxon>
        <taxon>Laurasiatheria</taxon>
        <taxon>Artiodactyla</taxon>
        <taxon>Whippomorpha</taxon>
        <taxon>Cetacea</taxon>
        <taxon>Mysticeti</taxon>
        <taxon>Eschrichtiidae</taxon>
        <taxon>Eschrichtius</taxon>
    </lineage>
</organism>